<reference evidence="1" key="1">
    <citation type="submission" date="2019-08" db="EMBL/GenBank/DDBJ databases">
        <title>Genome sequence of Clostridiales bacterium MT110.</title>
        <authorList>
            <person name="Cao J."/>
        </authorList>
    </citation>
    <scope>NUCLEOTIDE SEQUENCE</scope>
    <source>
        <strain evidence="1">MT110</strain>
    </source>
</reference>
<evidence type="ECO:0000313" key="1">
    <source>
        <dbReference type="EMBL" id="QOX62671.1"/>
    </source>
</evidence>
<accession>A0ACD1A8H0</accession>
<name>A0ACD1A8H0_9FIRM</name>
<proteinExistence type="predicted"/>
<dbReference type="Proteomes" id="UP000594014">
    <property type="component" value="Chromosome"/>
</dbReference>
<sequence length="313" mass="34313">MAEKRDYYEVLGLKKGASEDEIKKAFRKKAMQYHPDKNPGDKLSEEKFKEVNEAYGILADPDKKDKYDRFGFAGVDPNAGFSGQGQSHQGFQQGQGGYQYQSYGNFNGADFDMFKNFSGSEFEDLLGGMFGGGAFGSSQRSNAPRKGSDLHSNITISFEDAAFGSKKQLRVNGKTISVTVPEGVDNGSKISLKGQGQPGINGGPNGDLIIEVHVKPHNRFTRKGADLYTDVPITFIQAALGTSIIVPTLKEKVSYNVPAGTQPNTVFRLKEKGLRIPRNKKTGDLYVKVVVEIPKNLTAEQIGLLKQFEQTLQ</sequence>
<protein>
    <submittedName>
        <fullName evidence="1">Uncharacterized protein</fullName>
    </submittedName>
</protein>
<organism evidence="1 2">
    <name type="scientific">Anoxybacterium hadale</name>
    <dbReference type="NCBI Taxonomy" id="3408580"/>
    <lineage>
        <taxon>Bacteria</taxon>
        <taxon>Bacillati</taxon>
        <taxon>Bacillota</taxon>
        <taxon>Clostridia</taxon>
        <taxon>Peptostreptococcales</taxon>
        <taxon>Anaerovoracaceae</taxon>
        <taxon>Anoxybacterium</taxon>
    </lineage>
</organism>
<evidence type="ECO:0000313" key="2">
    <source>
        <dbReference type="Proteomes" id="UP000594014"/>
    </source>
</evidence>
<dbReference type="EMBL" id="CP042469">
    <property type="protein sequence ID" value="QOX62671.1"/>
    <property type="molecule type" value="Genomic_DNA"/>
</dbReference>
<keyword evidence="2" id="KW-1185">Reference proteome</keyword>
<gene>
    <name evidence="1" type="ORF">FRZ06_04565</name>
</gene>